<dbReference type="InterPro" id="IPR010158">
    <property type="entry name" value="Amidase_Cbmase"/>
</dbReference>
<accession>A0A848RFE6</accession>
<evidence type="ECO:0000256" key="1">
    <source>
        <dbReference type="ARBA" id="ARBA00006153"/>
    </source>
</evidence>
<dbReference type="PANTHER" id="PTHR32494">
    <property type="entry name" value="ALLANTOATE DEIMINASE-RELATED"/>
    <property type="match status" value="1"/>
</dbReference>
<organism evidence="6 7">
    <name type="scientific">Peptoniphilus faecalis</name>
    <dbReference type="NCBI Taxonomy" id="2731255"/>
    <lineage>
        <taxon>Bacteria</taxon>
        <taxon>Bacillati</taxon>
        <taxon>Bacillota</taxon>
        <taxon>Tissierellia</taxon>
        <taxon>Tissierellales</taxon>
        <taxon>Peptoniphilaceae</taxon>
        <taxon>Peptoniphilus</taxon>
    </lineage>
</organism>
<feature type="binding site" evidence="3">
    <location>
        <position position="90"/>
    </location>
    <ligand>
        <name>Zn(2+)</name>
        <dbReference type="ChEBI" id="CHEBI:29105"/>
        <label>1</label>
    </ligand>
</feature>
<feature type="binding site" evidence="3">
    <location>
        <position position="366"/>
    </location>
    <ligand>
        <name>Zn(2+)</name>
        <dbReference type="ChEBI" id="CHEBI:29105"/>
        <label>2</label>
    </ligand>
</feature>
<dbReference type="AlphaFoldDB" id="A0A848RFE6"/>
<evidence type="ECO:0000256" key="3">
    <source>
        <dbReference type="PIRSR" id="PIRSR001235-1"/>
    </source>
</evidence>
<dbReference type="RefSeq" id="WP_169967652.1">
    <property type="nucleotide sequence ID" value="NZ_JABDSR010000001.1"/>
</dbReference>
<comment type="similarity">
    <text evidence="1">Belongs to the peptidase M20 family.</text>
</comment>
<evidence type="ECO:0000259" key="5">
    <source>
        <dbReference type="Pfam" id="PF07687"/>
    </source>
</evidence>
<dbReference type="GO" id="GO:0016813">
    <property type="term" value="F:hydrolase activity, acting on carbon-nitrogen (but not peptide) bonds, in linear amidines"/>
    <property type="evidence" value="ECO:0007669"/>
    <property type="project" value="InterPro"/>
</dbReference>
<feature type="binding site" evidence="3">
    <location>
        <position position="79"/>
    </location>
    <ligand>
        <name>Zn(2+)</name>
        <dbReference type="ChEBI" id="CHEBI:29105"/>
        <label>1</label>
    </ligand>
</feature>
<feature type="domain" description="Peptidase M20 dimerisation" evidence="5">
    <location>
        <begin position="200"/>
        <end position="298"/>
    </location>
</feature>
<feature type="binding site" evidence="3">
    <location>
        <position position="179"/>
    </location>
    <ligand>
        <name>Zn(2+)</name>
        <dbReference type="ChEBI" id="CHEBI:29105"/>
        <label>1</label>
    </ligand>
</feature>
<keyword evidence="7" id="KW-1185">Reference proteome</keyword>
<dbReference type="Proteomes" id="UP000568273">
    <property type="component" value="Unassembled WGS sequence"/>
</dbReference>
<dbReference type="Gene3D" id="3.30.70.360">
    <property type="match status" value="1"/>
</dbReference>
<sequence>MINIDRLLKNLKDIGEIGKGLDGKGISRLAFSKEYYDALRKLDNLARSKGFDTKIDKIGNLFITYNPNNKGKFIMIGSHLDTVKNGGLYDGALGIFSGFEILETLKDKKRHLNHGIILACFNAEEGSEMGGTFGSRSICGNNIISDEFKEKLAFYNLTLDDVKSCEMNLSNVVAFLEIHIEQGGTLENEKYDVGIVDGIVGITRYNIMINGTANHAGTTPMNLRDDPIRKLPNVINKLYKEAKKFDQPFVMTIGNIIIKPGMYNVIPGSVEVLTEVRDLEQSNIEEYYDEIKKFVKADEKLEIYKNIEKPSVKLDENIIKIMIKTAKENDYNFKVMSSGAGHDAKEISKKIPTAMIFIPSIRGVSHSPEEYSKPEDIELGVNLFYDCVVEIDRSI</sequence>
<dbReference type="InterPro" id="IPR002933">
    <property type="entry name" value="Peptidase_M20"/>
</dbReference>
<feature type="binding site" evidence="4">
    <location>
        <position position="277"/>
    </location>
    <ligand>
        <name>allantoate</name>
        <dbReference type="ChEBI" id="CHEBI:17536"/>
    </ligand>
</feature>
<dbReference type="InterPro" id="IPR011650">
    <property type="entry name" value="Peptidase_M20_dimer"/>
</dbReference>
<protein>
    <submittedName>
        <fullName evidence="6">Hydantoinase/carbamoylase family amidase</fullName>
        <ecNumber evidence="6">3.5.-.-</ecNumber>
    </submittedName>
</protein>
<gene>
    <name evidence="6" type="ORF">HKO22_00265</name>
</gene>
<feature type="binding site" evidence="4">
    <location>
        <position position="204"/>
    </location>
    <ligand>
        <name>allantoate</name>
        <dbReference type="ChEBI" id="CHEBI:17536"/>
    </ligand>
</feature>
<dbReference type="Pfam" id="PF07687">
    <property type="entry name" value="M20_dimer"/>
    <property type="match status" value="1"/>
</dbReference>
<comment type="caution">
    <text evidence="6">The sequence shown here is derived from an EMBL/GenBank/DDBJ whole genome shotgun (WGS) entry which is preliminary data.</text>
</comment>
<comment type="cofactor">
    <cofactor evidence="3">
        <name>Zn(2+)</name>
        <dbReference type="ChEBI" id="CHEBI:29105"/>
    </cofactor>
    <text evidence="3">Binds 2 Zn(2+) ions per subunit.</text>
</comment>
<dbReference type="InterPro" id="IPR036264">
    <property type="entry name" value="Bact_exopeptidase_dim_dom"/>
</dbReference>
<feature type="binding site" evidence="3">
    <location>
        <position position="125"/>
    </location>
    <ligand>
        <name>Zn(2+)</name>
        <dbReference type="ChEBI" id="CHEBI:29105"/>
        <label>2</label>
    </ligand>
</feature>
<dbReference type="EMBL" id="JABDSR010000001">
    <property type="protein sequence ID" value="NMW84179.1"/>
    <property type="molecule type" value="Genomic_DNA"/>
</dbReference>
<evidence type="ECO:0000313" key="6">
    <source>
        <dbReference type="EMBL" id="NMW84179.1"/>
    </source>
</evidence>
<evidence type="ECO:0000313" key="7">
    <source>
        <dbReference type="Proteomes" id="UP000568273"/>
    </source>
</evidence>
<evidence type="ECO:0000256" key="2">
    <source>
        <dbReference type="ARBA" id="ARBA00022801"/>
    </source>
</evidence>
<proteinExistence type="inferred from homology"/>
<feature type="binding site" evidence="4">
    <location>
        <position position="264"/>
    </location>
    <ligand>
        <name>allantoate</name>
        <dbReference type="ChEBI" id="CHEBI:17536"/>
    </ligand>
</feature>
<reference evidence="6" key="1">
    <citation type="submission" date="2020-04" db="EMBL/GenBank/DDBJ databases">
        <title>Peptoniphilus sp. nov. isolated from swine feces.</title>
        <authorList>
            <person name="Ryu S.W."/>
        </authorList>
    </citation>
    <scope>NUCLEOTIDE SEQUENCE [LARGE SCALE GENOMIC DNA]</scope>
    <source>
        <strain evidence="6">AGMB00490</strain>
    </source>
</reference>
<dbReference type="PANTHER" id="PTHR32494:SF5">
    <property type="entry name" value="ALLANTOATE AMIDOHYDROLASE"/>
    <property type="match status" value="1"/>
</dbReference>
<dbReference type="Gene3D" id="3.40.630.10">
    <property type="entry name" value="Zn peptidases"/>
    <property type="match status" value="1"/>
</dbReference>
<dbReference type="EC" id="3.5.-.-" evidence="6"/>
<dbReference type="GO" id="GO:0046872">
    <property type="term" value="F:metal ion binding"/>
    <property type="evidence" value="ECO:0007669"/>
    <property type="project" value="UniProtKB-KW"/>
</dbReference>
<dbReference type="Pfam" id="PF01546">
    <property type="entry name" value="Peptidase_M20"/>
    <property type="match status" value="1"/>
</dbReference>
<keyword evidence="2 6" id="KW-0378">Hydrolase</keyword>
<keyword evidence="3" id="KW-0862">Zinc</keyword>
<evidence type="ECO:0000256" key="4">
    <source>
        <dbReference type="PIRSR" id="PIRSR001235-2"/>
    </source>
</evidence>
<dbReference type="PIRSF" id="PIRSF001235">
    <property type="entry name" value="Amidase_carbamoylase"/>
    <property type="match status" value="1"/>
</dbReference>
<keyword evidence="3" id="KW-0479">Metal-binding</keyword>
<name>A0A848RFE6_9FIRM</name>
<feature type="binding site" evidence="3">
    <location>
        <position position="90"/>
    </location>
    <ligand>
        <name>Zn(2+)</name>
        <dbReference type="ChEBI" id="CHEBI:29105"/>
        <label>2</label>
    </ligand>
</feature>
<dbReference type="SUPFAM" id="SSF53187">
    <property type="entry name" value="Zn-dependent exopeptidases"/>
    <property type="match status" value="1"/>
</dbReference>
<dbReference type="NCBIfam" id="TIGR01879">
    <property type="entry name" value="hydantase"/>
    <property type="match status" value="1"/>
</dbReference>
<dbReference type="SUPFAM" id="SSF55031">
    <property type="entry name" value="Bacterial exopeptidase dimerisation domain"/>
    <property type="match status" value="1"/>
</dbReference>